<keyword evidence="3 9" id="KW-0813">Transport</keyword>
<comment type="subcellular location">
    <subcellularLocation>
        <location evidence="1 9">Cell membrane</location>
        <topology evidence="1 9">Multi-pass membrane protein</topology>
    </subcellularLocation>
</comment>
<evidence type="ECO:0000256" key="7">
    <source>
        <dbReference type="ARBA" id="ARBA00022989"/>
    </source>
</evidence>
<feature type="transmembrane region" description="Helical" evidence="9">
    <location>
        <begin position="383"/>
        <end position="402"/>
    </location>
</feature>
<feature type="transmembrane region" description="Helical" evidence="9">
    <location>
        <begin position="408"/>
        <end position="426"/>
    </location>
</feature>
<comment type="similarity">
    <text evidence="2 9">Belongs to the alanine or glycine:cation symporter (AGCS) (TC 2.A.25) family.</text>
</comment>
<dbReference type="EMBL" id="LM995447">
    <property type="protein sequence ID" value="CDZ24932.1"/>
    <property type="molecule type" value="Genomic_DNA"/>
</dbReference>
<dbReference type="HOGENOM" id="CLU_024867_1_2_9"/>
<evidence type="ECO:0000256" key="5">
    <source>
        <dbReference type="ARBA" id="ARBA00022692"/>
    </source>
</evidence>
<dbReference type="PANTHER" id="PTHR30330">
    <property type="entry name" value="AGSS FAMILY TRANSPORTER, SODIUM-ALANINE"/>
    <property type="match status" value="1"/>
</dbReference>
<dbReference type="PANTHER" id="PTHR30330:SF3">
    <property type="entry name" value="TRANSCRIPTIONAL REGULATOR, LRP FAMILY"/>
    <property type="match status" value="1"/>
</dbReference>
<evidence type="ECO:0000256" key="8">
    <source>
        <dbReference type="ARBA" id="ARBA00023136"/>
    </source>
</evidence>
<keyword evidence="5 9" id="KW-0812">Transmembrane</keyword>
<feature type="transmembrane region" description="Helical" evidence="9">
    <location>
        <begin position="245"/>
        <end position="263"/>
    </location>
</feature>
<evidence type="ECO:0000256" key="6">
    <source>
        <dbReference type="ARBA" id="ARBA00022847"/>
    </source>
</evidence>
<dbReference type="GO" id="GO:0005886">
    <property type="term" value="C:plasma membrane"/>
    <property type="evidence" value="ECO:0007669"/>
    <property type="project" value="UniProtKB-SubCell"/>
</dbReference>
<gene>
    <name evidence="10" type="ORF">CCDG5_1834</name>
</gene>
<keyword evidence="4 9" id="KW-1003">Cell membrane</keyword>
<accession>A0A078KR17</accession>
<keyword evidence="7 9" id="KW-1133">Transmembrane helix</keyword>
<evidence type="ECO:0000256" key="1">
    <source>
        <dbReference type="ARBA" id="ARBA00004651"/>
    </source>
</evidence>
<feature type="transmembrane region" description="Helical" evidence="9">
    <location>
        <begin position="12"/>
        <end position="30"/>
    </location>
</feature>
<evidence type="ECO:0000256" key="9">
    <source>
        <dbReference type="RuleBase" id="RU363064"/>
    </source>
</evidence>
<name>A0A078KR17_9FIRM</name>
<organism evidence="10 11">
    <name type="scientific">[Clostridium] cellulosi</name>
    <dbReference type="NCBI Taxonomy" id="29343"/>
    <lineage>
        <taxon>Bacteria</taxon>
        <taxon>Bacillati</taxon>
        <taxon>Bacillota</taxon>
        <taxon>Clostridia</taxon>
        <taxon>Eubacteriales</taxon>
        <taxon>Oscillospiraceae</taxon>
        <taxon>Oscillospiraceae incertae sedis</taxon>
    </lineage>
</organism>
<keyword evidence="8 9" id="KW-0472">Membrane</keyword>
<evidence type="ECO:0000256" key="2">
    <source>
        <dbReference type="ARBA" id="ARBA00009261"/>
    </source>
</evidence>
<keyword evidence="11" id="KW-1185">Reference proteome</keyword>
<feature type="transmembrane region" description="Helical" evidence="9">
    <location>
        <begin position="144"/>
        <end position="161"/>
    </location>
</feature>
<keyword evidence="6 9" id="KW-0769">Symport</keyword>
<dbReference type="GO" id="GO:0005283">
    <property type="term" value="F:amino acid:sodium symporter activity"/>
    <property type="evidence" value="ECO:0007669"/>
    <property type="project" value="InterPro"/>
</dbReference>
<dbReference type="KEGG" id="ccel:CCDG5_1834"/>
<reference evidence="11" key="1">
    <citation type="submission" date="2014-07" db="EMBL/GenBank/DDBJ databases">
        <authorList>
            <person name="Wibberg D."/>
        </authorList>
    </citation>
    <scope>NUCLEOTIDE SEQUENCE [LARGE SCALE GENOMIC DNA]</scope>
    <source>
        <strain evidence="11">DG5</strain>
    </source>
</reference>
<feature type="transmembrane region" description="Helical" evidence="9">
    <location>
        <begin position="301"/>
        <end position="323"/>
    </location>
</feature>
<dbReference type="Gene3D" id="1.20.1740.10">
    <property type="entry name" value="Amino acid/polyamine transporter I"/>
    <property type="match status" value="1"/>
</dbReference>
<dbReference type="NCBIfam" id="TIGR00835">
    <property type="entry name" value="agcS"/>
    <property type="match status" value="1"/>
</dbReference>
<evidence type="ECO:0000256" key="3">
    <source>
        <dbReference type="ARBA" id="ARBA00022448"/>
    </source>
</evidence>
<evidence type="ECO:0000313" key="11">
    <source>
        <dbReference type="Proteomes" id="UP000032431"/>
    </source>
</evidence>
<evidence type="ECO:0000313" key="10">
    <source>
        <dbReference type="EMBL" id="CDZ24932.1"/>
    </source>
</evidence>
<dbReference type="PRINTS" id="PR00175">
    <property type="entry name" value="NAALASMPORT"/>
</dbReference>
<evidence type="ECO:0000256" key="4">
    <source>
        <dbReference type="ARBA" id="ARBA00022475"/>
    </source>
</evidence>
<dbReference type="Pfam" id="PF01235">
    <property type="entry name" value="Na_Ala_symp"/>
    <property type="match status" value="1"/>
</dbReference>
<dbReference type="PATRIC" id="fig|29343.3.peg.1926"/>
<feature type="transmembrane region" description="Helical" evidence="9">
    <location>
        <begin position="205"/>
        <end position="225"/>
    </location>
</feature>
<feature type="transmembrane region" description="Helical" evidence="9">
    <location>
        <begin position="343"/>
        <end position="363"/>
    </location>
</feature>
<feature type="transmembrane region" description="Helical" evidence="9">
    <location>
        <begin position="173"/>
        <end position="193"/>
    </location>
</feature>
<dbReference type="AlphaFoldDB" id="A0A078KR17"/>
<sequence length="437" mass="45963">MEEILSRAASAVWGIPLIVLLFGTHIFMTIRLRGLQRHVFYAIRLSVSKEEGASGDVSPFSALMTALASTIGTGNIVGVATAIAAGGPGAVFWMWISGIFGMATKYAESLLAVKYRVKDKDGNMSGGPMYVLERGLKMKWAGKLFALFTCIAALGIGSMVQANSISTVFKTVFNVPCAVSGAVAAILVGCVIIGGIKSIARVCNLIIPAAGITFILSNLIILFIGRSTIPYTLMLILKSAFHGQAAFGGFAGAAVASAMRFGISRGLFSNEAGLGSEPIVAAAAQTKSPARQALISMTGTFWDTVVLAALTGIMIVNSGMWLTGASGGELTSMVFNILPCGNIILALCLFTFAFATCIGWSYYAEKAAEYLFGKRSVKAYKALYVILIFIGAVFSLGAVWNFSDISNALMAIPNLFAVITLSGVVVEETRKAGLIKQ</sequence>
<dbReference type="STRING" id="29343.CCDG5_1834"/>
<dbReference type="InterPro" id="IPR001463">
    <property type="entry name" value="Na/Ala_symport"/>
</dbReference>
<dbReference type="FunFam" id="1.20.1740.10:FF:000004">
    <property type="entry name" value="Sodium:alanine symporter family protein"/>
    <property type="match status" value="1"/>
</dbReference>
<protein>
    <submittedName>
        <fullName evidence="10">Putative transporter HI_0883</fullName>
    </submittedName>
</protein>
<proteinExistence type="inferred from homology"/>
<dbReference type="Proteomes" id="UP000032431">
    <property type="component" value="Chromosome I"/>
</dbReference>